<feature type="signal peptide" evidence="1">
    <location>
        <begin position="1"/>
        <end position="22"/>
    </location>
</feature>
<proteinExistence type="predicted"/>
<evidence type="ECO:0000256" key="1">
    <source>
        <dbReference type="SAM" id="SignalP"/>
    </source>
</evidence>
<evidence type="ECO:0008006" key="4">
    <source>
        <dbReference type="Google" id="ProtNLM"/>
    </source>
</evidence>
<feature type="chain" id="PRO_5001564450" description="Sel1 repeat family protein" evidence="1">
    <location>
        <begin position="23"/>
        <end position="535"/>
    </location>
</feature>
<dbReference type="EMBL" id="JFKE01000002">
    <property type="protein sequence ID" value="KAJ56598.1"/>
    <property type="molecule type" value="Genomic_DNA"/>
</dbReference>
<comment type="caution">
    <text evidence="2">The sequence shown here is derived from an EMBL/GenBank/DDBJ whole genome shotgun (WGS) entry which is preliminary data.</text>
</comment>
<accession>A0A037ZKG3</accession>
<organism evidence="2 3">
    <name type="scientific">Actibacterium mucosum KCTC 23349</name>
    <dbReference type="NCBI Taxonomy" id="1454373"/>
    <lineage>
        <taxon>Bacteria</taxon>
        <taxon>Pseudomonadati</taxon>
        <taxon>Pseudomonadota</taxon>
        <taxon>Alphaproteobacteria</taxon>
        <taxon>Rhodobacterales</taxon>
        <taxon>Roseobacteraceae</taxon>
        <taxon>Actibacterium</taxon>
    </lineage>
</organism>
<evidence type="ECO:0000313" key="3">
    <source>
        <dbReference type="Proteomes" id="UP000026249"/>
    </source>
</evidence>
<sequence length="535" mass="56193">MRHTASILAAATISLGAVPSQADSWGEWLDLITPEQLMQRMLQTGIMAARTQLDIQYGDMVVSPLSGTVSISDVAMWPLPDWDDNGDCFIGLDKLALRTAPPQDPSQIRLKVQASGLSVHGACLPPDARQPLQMAGLTEVFVPRATIDMDYDIASAGAFVHVFAEIDDVAAVSASGDFTYVWFDGRDDMDNPDPVVFMSSATLSLENLGIWEQLKAFAPEPLTNPETASGMVNGMLSQAMMGINADAAPEGGQPEPISEAQAAFVNSTVEAWQGFLANPNRLVLETGYDSDSDIYVDFIGYEDDPLLMFEDLQPRVALAPAAARGALPVALLQAALNDAASLSADDALTVGEALVSGNGVPRNMAAGTAILEGLARNGDPDAAVILAEAMEDRAPEQAYFWALLAGSGGVASAQAQLDRLELELPVERILALQADAEANAQLPVSALANVNLIRMQAAERLSGLGQTRSYGTAAVWAMLAAAAGDPEGADILAEIDARMSGASGDPSAWAAREAEASALATEAWIGRNLADALSK</sequence>
<name>A0A037ZKG3_9RHOB</name>
<dbReference type="OrthoDB" id="7802477at2"/>
<protein>
    <recommendedName>
        <fullName evidence="4">Sel1 repeat family protein</fullName>
    </recommendedName>
</protein>
<dbReference type="RefSeq" id="WP_035256781.1">
    <property type="nucleotide sequence ID" value="NZ_JFKE01000002.1"/>
</dbReference>
<dbReference type="Proteomes" id="UP000026249">
    <property type="component" value="Unassembled WGS sequence"/>
</dbReference>
<evidence type="ECO:0000313" key="2">
    <source>
        <dbReference type="EMBL" id="KAJ56598.1"/>
    </source>
</evidence>
<gene>
    <name evidence="2" type="ORF">ACMU_06545</name>
</gene>
<dbReference type="STRING" id="1454373.ACMU_06545"/>
<dbReference type="Gene3D" id="1.25.40.10">
    <property type="entry name" value="Tetratricopeptide repeat domain"/>
    <property type="match status" value="1"/>
</dbReference>
<keyword evidence="1" id="KW-0732">Signal</keyword>
<keyword evidence="3" id="KW-1185">Reference proteome</keyword>
<dbReference type="AlphaFoldDB" id="A0A037ZKG3"/>
<dbReference type="InterPro" id="IPR011990">
    <property type="entry name" value="TPR-like_helical_dom_sf"/>
</dbReference>
<reference evidence="2 3" key="1">
    <citation type="submission" date="2014-03" db="EMBL/GenBank/DDBJ databases">
        <title>Draft Genome Sequence of Actibacterium mucosum KCTC 23349, a Marine Alphaproteobacterium with Complex Ionic Requirements Isolated from Mediterranean Seawater at Malvarrosa Beach, Valencia, Spain.</title>
        <authorList>
            <person name="Arahal D.R."/>
            <person name="Shao Z."/>
            <person name="Lai Q."/>
            <person name="Pujalte M.J."/>
        </authorList>
    </citation>
    <scope>NUCLEOTIDE SEQUENCE [LARGE SCALE GENOMIC DNA]</scope>
    <source>
        <strain evidence="2 3">KCTC 23349</strain>
    </source>
</reference>